<evidence type="ECO:0000256" key="6">
    <source>
        <dbReference type="SAM" id="Phobius"/>
    </source>
</evidence>
<gene>
    <name evidence="7" type="primary">gb07262</name>
    <name evidence="7" type="ORF">PR202_gb07262</name>
</gene>
<proteinExistence type="inferred from homology"/>
<feature type="transmembrane region" description="Helical" evidence="6">
    <location>
        <begin position="114"/>
        <end position="136"/>
    </location>
</feature>
<organism evidence="7 8">
    <name type="scientific">Eleusine coracana subsp. coracana</name>
    <dbReference type="NCBI Taxonomy" id="191504"/>
    <lineage>
        <taxon>Eukaryota</taxon>
        <taxon>Viridiplantae</taxon>
        <taxon>Streptophyta</taxon>
        <taxon>Embryophyta</taxon>
        <taxon>Tracheophyta</taxon>
        <taxon>Spermatophyta</taxon>
        <taxon>Magnoliopsida</taxon>
        <taxon>Liliopsida</taxon>
        <taxon>Poales</taxon>
        <taxon>Poaceae</taxon>
        <taxon>PACMAD clade</taxon>
        <taxon>Chloridoideae</taxon>
        <taxon>Cynodonteae</taxon>
        <taxon>Eleusininae</taxon>
        <taxon>Eleusine</taxon>
    </lineage>
</organism>
<dbReference type="PANTHER" id="PTHR11206">
    <property type="entry name" value="MULTIDRUG RESISTANCE PROTEIN"/>
    <property type="match status" value="1"/>
</dbReference>
<keyword evidence="5 6" id="KW-0472">Membrane</keyword>
<dbReference type="CDD" id="cd13132">
    <property type="entry name" value="MATE_eukaryotic"/>
    <property type="match status" value="1"/>
</dbReference>
<dbReference type="EMBL" id="BQKI01000074">
    <property type="protein sequence ID" value="GJN19942.1"/>
    <property type="molecule type" value="Genomic_DNA"/>
</dbReference>
<evidence type="ECO:0000313" key="7">
    <source>
        <dbReference type="EMBL" id="GJN19942.1"/>
    </source>
</evidence>
<keyword evidence="3 6" id="KW-0812">Transmembrane</keyword>
<accession>A0AAV5EBP2</accession>
<dbReference type="InterPro" id="IPR045069">
    <property type="entry name" value="MATE_euk"/>
</dbReference>
<feature type="transmembrane region" description="Helical" evidence="6">
    <location>
        <begin position="333"/>
        <end position="354"/>
    </location>
</feature>
<dbReference type="AlphaFoldDB" id="A0AAV5EBP2"/>
<feature type="transmembrane region" description="Helical" evidence="6">
    <location>
        <begin position="75"/>
        <end position="93"/>
    </location>
</feature>
<name>A0AAV5EBP2_ELECO</name>
<dbReference type="GO" id="GO:0042910">
    <property type="term" value="F:xenobiotic transmembrane transporter activity"/>
    <property type="evidence" value="ECO:0007669"/>
    <property type="project" value="InterPro"/>
</dbReference>
<evidence type="ECO:0000313" key="8">
    <source>
        <dbReference type="Proteomes" id="UP001054889"/>
    </source>
</evidence>
<feature type="transmembrane region" description="Helical" evidence="6">
    <location>
        <begin position="256"/>
        <end position="279"/>
    </location>
</feature>
<evidence type="ECO:0000256" key="3">
    <source>
        <dbReference type="ARBA" id="ARBA00022692"/>
    </source>
</evidence>
<dbReference type="GO" id="GO:0016020">
    <property type="term" value="C:membrane"/>
    <property type="evidence" value="ECO:0007669"/>
    <property type="project" value="UniProtKB-SubCell"/>
</dbReference>
<comment type="caution">
    <text evidence="7">The sequence shown here is derived from an EMBL/GenBank/DDBJ whole genome shotgun (WGS) entry which is preliminary data.</text>
</comment>
<protein>
    <recommendedName>
        <fullName evidence="9">Multidrug and toxic compound extrusion protein</fullName>
    </recommendedName>
</protein>
<evidence type="ECO:0000256" key="1">
    <source>
        <dbReference type="ARBA" id="ARBA00004141"/>
    </source>
</evidence>
<evidence type="ECO:0000256" key="2">
    <source>
        <dbReference type="ARBA" id="ARBA00010199"/>
    </source>
</evidence>
<comment type="similarity">
    <text evidence="2">Belongs to the multi antimicrobial extrusion (MATE) (TC 2.A.66.1) family.</text>
</comment>
<keyword evidence="8" id="KW-1185">Reference proteome</keyword>
<feature type="transmembrane region" description="Helical" evidence="6">
    <location>
        <begin position="148"/>
        <end position="168"/>
    </location>
</feature>
<feature type="transmembrane region" description="Helical" evidence="6">
    <location>
        <begin position="360"/>
        <end position="380"/>
    </location>
</feature>
<feature type="transmembrane region" description="Helical" evidence="6">
    <location>
        <begin position="21"/>
        <end position="45"/>
    </location>
</feature>
<feature type="transmembrane region" description="Helical" evidence="6">
    <location>
        <begin position="291"/>
        <end position="312"/>
    </location>
</feature>
<reference evidence="7" key="1">
    <citation type="journal article" date="2018" name="DNA Res.">
        <title>Multiple hybrid de novo genome assembly of finger millet, an orphan allotetraploid crop.</title>
        <authorList>
            <person name="Hatakeyama M."/>
            <person name="Aluri S."/>
            <person name="Balachadran M.T."/>
            <person name="Sivarajan S.R."/>
            <person name="Patrignani A."/>
            <person name="Gruter S."/>
            <person name="Poveda L."/>
            <person name="Shimizu-Inatsugi R."/>
            <person name="Baeten J."/>
            <person name="Francoijs K.J."/>
            <person name="Nataraja K.N."/>
            <person name="Reddy Y.A.N."/>
            <person name="Phadnis S."/>
            <person name="Ravikumar R.L."/>
            <person name="Schlapbach R."/>
            <person name="Sreeman S.M."/>
            <person name="Shimizu K.K."/>
        </authorList>
    </citation>
    <scope>NUCLEOTIDE SEQUENCE</scope>
</reference>
<dbReference type="Pfam" id="PF01554">
    <property type="entry name" value="MatE"/>
    <property type="match status" value="2"/>
</dbReference>
<dbReference type="InterPro" id="IPR002528">
    <property type="entry name" value="MATE_fam"/>
</dbReference>
<keyword evidence="4 6" id="KW-1133">Transmembrane helix</keyword>
<dbReference type="GO" id="GO:0015297">
    <property type="term" value="F:antiporter activity"/>
    <property type="evidence" value="ECO:0007669"/>
    <property type="project" value="InterPro"/>
</dbReference>
<reference evidence="7" key="2">
    <citation type="submission" date="2021-12" db="EMBL/GenBank/DDBJ databases">
        <title>Resequencing data analysis of finger millet.</title>
        <authorList>
            <person name="Hatakeyama M."/>
            <person name="Aluri S."/>
            <person name="Balachadran M.T."/>
            <person name="Sivarajan S.R."/>
            <person name="Poveda L."/>
            <person name="Shimizu-Inatsugi R."/>
            <person name="Schlapbach R."/>
            <person name="Sreeman S.M."/>
            <person name="Shimizu K.K."/>
        </authorList>
    </citation>
    <scope>NUCLEOTIDE SEQUENCE</scope>
</reference>
<comment type="subcellular location">
    <subcellularLocation>
        <location evidence="1">Membrane</location>
        <topology evidence="1">Multi-pass membrane protein</topology>
    </subcellularLocation>
</comment>
<evidence type="ECO:0000256" key="5">
    <source>
        <dbReference type="ARBA" id="ARBA00023136"/>
    </source>
</evidence>
<evidence type="ECO:0008006" key="9">
    <source>
        <dbReference type="Google" id="ProtNLM"/>
    </source>
</evidence>
<evidence type="ECO:0000256" key="4">
    <source>
        <dbReference type="ARBA" id="ARBA00022989"/>
    </source>
</evidence>
<dbReference type="GO" id="GO:1990961">
    <property type="term" value="P:xenobiotic detoxification by transmembrane export across the plasma membrane"/>
    <property type="evidence" value="ECO:0007669"/>
    <property type="project" value="InterPro"/>
</dbReference>
<sequence length="431" mass="45054">MIMTGLILYVRPMISMLFLGRLGELALAGGSLAIGFANITGYSLLSGLAMGMEPVCGQAVGAGNLPLVGATMQRTVLLLLAMSVPVAFLWSHMEPLLSPSFLHPLRIYLRTQSVNLPITVCAALTVAAHLPVNYLLVSVLGLGIEGVALASALANLNLVLLLLAYVFVSGIHRSTGGFTLSRNNMFMDVTGWMRLVKLAIESCASVCLEWWWYEIMILLCGLLPNPKATVASMGLRRVSTRVSNELGANRPWAARAAAGAGLALSAAQGLASFAFAVSVRGAWARMFTSDAAILALTASVLPILGLCELGNCPQTTGCGVLRGSARPKDGARINLGAFYGVGTPVAVALAFWAGRGFEGLWLGLLAAQAACVAVMIVVIARTDWAKQAELAQVLAGVVVDVNGGVGKDDDAVKVAAPHGEEDSSLLITVQR</sequence>
<dbReference type="Proteomes" id="UP001054889">
    <property type="component" value="Unassembled WGS sequence"/>
</dbReference>